<evidence type="ECO:0000313" key="2">
    <source>
        <dbReference type="EMBL" id="TWT75999.1"/>
    </source>
</evidence>
<proteinExistence type="predicted"/>
<evidence type="ECO:0000313" key="3">
    <source>
        <dbReference type="Proteomes" id="UP000318478"/>
    </source>
</evidence>
<dbReference type="EMBL" id="SJPO01000006">
    <property type="protein sequence ID" value="TWT75999.1"/>
    <property type="molecule type" value="Genomic_DNA"/>
</dbReference>
<sequence length="137" mass="15718">MNALILAQRANWERMGDRFSGEAAELQTEELLTLLAVVVGAGLLIWLLRVAARWQEGRLKRPNPRRLFNDLCRAHRLNRWERKLLREMGEGLGLRQPAEVFVRPDAFRASPLPPDAEAMPVAFKQLQKKLFAELSPH</sequence>
<name>A0A5C5YME2_9BACT</name>
<evidence type="ECO:0000256" key="1">
    <source>
        <dbReference type="SAM" id="Phobius"/>
    </source>
</evidence>
<gene>
    <name evidence="2" type="ORF">Pla123a_27850</name>
</gene>
<feature type="transmembrane region" description="Helical" evidence="1">
    <location>
        <begin position="31"/>
        <end position="52"/>
    </location>
</feature>
<dbReference type="RefSeq" id="WP_146587877.1">
    <property type="nucleotide sequence ID" value="NZ_SJPO01000006.1"/>
</dbReference>
<keyword evidence="1" id="KW-1133">Transmembrane helix</keyword>
<comment type="caution">
    <text evidence="2">The sequence shown here is derived from an EMBL/GenBank/DDBJ whole genome shotgun (WGS) entry which is preliminary data.</text>
</comment>
<keyword evidence="1" id="KW-0472">Membrane</keyword>
<protein>
    <submittedName>
        <fullName evidence="2">Uncharacterized protein</fullName>
    </submittedName>
</protein>
<reference evidence="2 3" key="1">
    <citation type="submission" date="2019-02" db="EMBL/GenBank/DDBJ databases">
        <title>Deep-cultivation of Planctomycetes and their phenomic and genomic characterization uncovers novel biology.</title>
        <authorList>
            <person name="Wiegand S."/>
            <person name="Jogler M."/>
            <person name="Boedeker C."/>
            <person name="Pinto D."/>
            <person name="Vollmers J."/>
            <person name="Rivas-Marin E."/>
            <person name="Kohn T."/>
            <person name="Peeters S.H."/>
            <person name="Heuer A."/>
            <person name="Rast P."/>
            <person name="Oberbeckmann S."/>
            <person name="Bunk B."/>
            <person name="Jeske O."/>
            <person name="Meyerdierks A."/>
            <person name="Storesund J.E."/>
            <person name="Kallscheuer N."/>
            <person name="Luecker S."/>
            <person name="Lage O.M."/>
            <person name="Pohl T."/>
            <person name="Merkel B.J."/>
            <person name="Hornburger P."/>
            <person name="Mueller R.-W."/>
            <person name="Bruemmer F."/>
            <person name="Labrenz M."/>
            <person name="Spormann A.M."/>
            <person name="Op Den Camp H."/>
            <person name="Overmann J."/>
            <person name="Amann R."/>
            <person name="Jetten M.S.M."/>
            <person name="Mascher T."/>
            <person name="Medema M.H."/>
            <person name="Devos D.P."/>
            <person name="Kaster A.-K."/>
            <person name="Ovreas L."/>
            <person name="Rohde M."/>
            <person name="Galperin M.Y."/>
            <person name="Jogler C."/>
        </authorList>
    </citation>
    <scope>NUCLEOTIDE SEQUENCE [LARGE SCALE GENOMIC DNA]</scope>
    <source>
        <strain evidence="2 3">Pla123a</strain>
    </source>
</reference>
<organism evidence="2 3">
    <name type="scientific">Posidoniimonas polymericola</name>
    <dbReference type="NCBI Taxonomy" id="2528002"/>
    <lineage>
        <taxon>Bacteria</taxon>
        <taxon>Pseudomonadati</taxon>
        <taxon>Planctomycetota</taxon>
        <taxon>Planctomycetia</taxon>
        <taxon>Pirellulales</taxon>
        <taxon>Lacipirellulaceae</taxon>
        <taxon>Posidoniimonas</taxon>
    </lineage>
</organism>
<keyword evidence="1" id="KW-0812">Transmembrane</keyword>
<dbReference type="AlphaFoldDB" id="A0A5C5YME2"/>
<dbReference type="Proteomes" id="UP000318478">
    <property type="component" value="Unassembled WGS sequence"/>
</dbReference>
<accession>A0A5C5YME2</accession>
<keyword evidence="3" id="KW-1185">Reference proteome</keyword>
<dbReference type="OrthoDB" id="291140at2"/>